<dbReference type="GO" id="GO:0004601">
    <property type="term" value="F:peroxidase activity"/>
    <property type="evidence" value="ECO:0007669"/>
    <property type="project" value="InterPro"/>
</dbReference>
<evidence type="ECO:0000259" key="3">
    <source>
        <dbReference type="PROSITE" id="PS51405"/>
    </source>
</evidence>
<dbReference type="PROSITE" id="PS51405">
    <property type="entry name" value="HEME_HALOPEROXIDASE"/>
    <property type="match status" value="1"/>
</dbReference>
<feature type="domain" description="Heme haloperoxidase family profile" evidence="3">
    <location>
        <begin position="47"/>
        <end position="283"/>
    </location>
</feature>
<gene>
    <name evidence="4" type="ORF">FEQUK3_LOCUS5143</name>
</gene>
<dbReference type="Pfam" id="PF01328">
    <property type="entry name" value="Peroxidase_2"/>
    <property type="match status" value="1"/>
</dbReference>
<comment type="caution">
    <text evidence="4">The sequence shown here is derived from an EMBL/GenBank/DDBJ whole genome shotgun (WGS) entry which is preliminary data.</text>
</comment>
<keyword evidence="2" id="KW-0732">Signal</keyword>
<dbReference type="InterPro" id="IPR000028">
    <property type="entry name" value="Chloroperoxidase"/>
</dbReference>
<evidence type="ECO:0000313" key="4">
    <source>
        <dbReference type="EMBL" id="CAG7559472.1"/>
    </source>
</evidence>
<dbReference type="PANTHER" id="PTHR33577">
    <property type="entry name" value="STERIGMATOCYSTIN BIOSYNTHESIS PEROXIDASE STCC-RELATED"/>
    <property type="match status" value="1"/>
</dbReference>
<accession>A0A8J2ITF2</accession>
<feature type="chain" id="PRO_5035292498" description="Heme haloperoxidase family profile domain-containing protein" evidence="2">
    <location>
        <begin position="19"/>
        <end position="300"/>
    </location>
</feature>
<feature type="signal peptide" evidence="2">
    <location>
        <begin position="1"/>
        <end position="18"/>
    </location>
</feature>
<dbReference type="AlphaFoldDB" id="A0A8J2ITF2"/>
<evidence type="ECO:0000256" key="1">
    <source>
        <dbReference type="SAM" id="MobiDB-lite"/>
    </source>
</evidence>
<reference evidence="4" key="1">
    <citation type="submission" date="2021-05" db="EMBL/GenBank/DDBJ databases">
        <authorList>
            <person name="Khan N."/>
        </authorList>
    </citation>
    <scope>NUCLEOTIDE SEQUENCE</scope>
</reference>
<name>A0A8J2ITF2_FUSEQ</name>
<protein>
    <recommendedName>
        <fullName evidence="3">Heme haloperoxidase family profile domain-containing protein</fullName>
    </recommendedName>
</protein>
<dbReference type="EMBL" id="CAJSTJ010000129">
    <property type="protein sequence ID" value="CAG7559472.1"/>
    <property type="molecule type" value="Genomic_DNA"/>
</dbReference>
<dbReference type="Proteomes" id="UP000693738">
    <property type="component" value="Unassembled WGS sequence"/>
</dbReference>
<proteinExistence type="predicted"/>
<sequence>MKFSTFIAASSAAAPAFALPQFLPGLGGGALTGGSDLDGGNTNGNWTPQEWIAPGSTDSRGPCPGLNTLANHGYLPRDGKNIDLQKLAAGMLNGFNIEKSDAVLLFTQAIRTSPKYPMSRSFDLADLGRHGILEHDISISRSDAYFADPNPFNQTVWEETLQYFPGEMITVEQVAKARMGRLETSKKTNPEHSLSALASGFSWGEMASFFEIMADGTTGTVKKDYIEYWFSMLHPTFHYEDETNSHFTENERMPTEIGWQRRTTTMRGSERMAFSRKLMEAAGVSRRDLTSDEYGRPINQ</sequence>
<feature type="region of interest" description="Disordered" evidence="1">
    <location>
        <begin position="34"/>
        <end position="64"/>
    </location>
</feature>
<evidence type="ECO:0000256" key="2">
    <source>
        <dbReference type="SAM" id="SignalP"/>
    </source>
</evidence>
<dbReference type="PANTHER" id="PTHR33577:SF19">
    <property type="entry name" value="HEME HALOPEROXIDASE FAMILY PROFILE DOMAIN-CONTAINING PROTEIN-RELATED"/>
    <property type="match status" value="1"/>
</dbReference>
<organism evidence="4 5">
    <name type="scientific">Fusarium equiseti</name>
    <name type="common">Fusarium scirpi</name>
    <dbReference type="NCBI Taxonomy" id="61235"/>
    <lineage>
        <taxon>Eukaryota</taxon>
        <taxon>Fungi</taxon>
        <taxon>Dikarya</taxon>
        <taxon>Ascomycota</taxon>
        <taxon>Pezizomycotina</taxon>
        <taxon>Sordariomycetes</taxon>
        <taxon>Hypocreomycetidae</taxon>
        <taxon>Hypocreales</taxon>
        <taxon>Nectriaceae</taxon>
        <taxon>Fusarium</taxon>
        <taxon>Fusarium incarnatum-equiseti species complex</taxon>
    </lineage>
</organism>
<evidence type="ECO:0000313" key="5">
    <source>
        <dbReference type="Proteomes" id="UP000693738"/>
    </source>
</evidence>